<feature type="transmembrane region" description="Helical" evidence="4">
    <location>
        <begin position="207"/>
        <end position="230"/>
    </location>
</feature>
<feature type="transmembrane region" description="Helical" evidence="4">
    <location>
        <begin position="134"/>
        <end position="155"/>
    </location>
</feature>
<dbReference type="Proteomes" id="UP000594967">
    <property type="component" value="Chromosome"/>
</dbReference>
<feature type="transmembrane region" description="Helical" evidence="4">
    <location>
        <begin position="328"/>
        <end position="353"/>
    </location>
</feature>
<keyword evidence="2 4" id="KW-1133">Transmembrane helix</keyword>
<dbReference type="InterPro" id="IPR036259">
    <property type="entry name" value="MFS_trans_sf"/>
</dbReference>
<feature type="transmembrane region" description="Helical" evidence="4">
    <location>
        <begin position="242"/>
        <end position="263"/>
    </location>
</feature>
<protein>
    <submittedName>
        <fullName evidence="6">YbfB/YjiJ family MFS transporter</fullName>
    </submittedName>
</protein>
<keyword evidence="7" id="KW-1185">Reference proteome</keyword>
<feature type="transmembrane region" description="Helical" evidence="4">
    <location>
        <begin position="12"/>
        <end position="30"/>
    </location>
</feature>
<dbReference type="InterPro" id="IPR010645">
    <property type="entry name" value="MFS_4"/>
</dbReference>
<dbReference type="PANTHER" id="PTHR23537">
    <property type="match status" value="1"/>
</dbReference>
<feature type="transmembrane region" description="Helical" evidence="4">
    <location>
        <begin position="167"/>
        <end position="186"/>
    </location>
</feature>
<organism evidence="6 7">
    <name type="scientific">Serratia plymuthica</name>
    <dbReference type="NCBI Taxonomy" id="82996"/>
    <lineage>
        <taxon>Bacteria</taxon>
        <taxon>Pseudomonadati</taxon>
        <taxon>Pseudomonadota</taxon>
        <taxon>Gammaproteobacteria</taxon>
        <taxon>Enterobacterales</taxon>
        <taxon>Yersiniaceae</taxon>
        <taxon>Serratia</taxon>
    </lineage>
</organism>
<evidence type="ECO:0000256" key="4">
    <source>
        <dbReference type="SAM" id="Phobius"/>
    </source>
</evidence>
<feature type="transmembrane region" description="Helical" evidence="4">
    <location>
        <begin position="74"/>
        <end position="93"/>
    </location>
</feature>
<dbReference type="Pfam" id="PF06779">
    <property type="entry name" value="MFS_4"/>
    <property type="match status" value="1"/>
</dbReference>
<feature type="domain" description="Major facilitator superfamily (MFS) profile" evidence="5">
    <location>
        <begin position="204"/>
        <end position="387"/>
    </location>
</feature>
<feature type="transmembrane region" description="Helical" evidence="4">
    <location>
        <begin position="105"/>
        <end position="127"/>
    </location>
</feature>
<reference evidence="6 7" key="1">
    <citation type="submission" date="2020-12" db="EMBL/GenBank/DDBJ databases">
        <title>FDA dAtabase for Regulatory Grade micrObial Sequences (FDA-ARGOS): Supporting development and validation of Infectious Disease Dx tests.</title>
        <authorList>
            <person name="Sproer C."/>
            <person name="Gronow S."/>
            <person name="Severitt S."/>
            <person name="Schroder I."/>
            <person name="Tallon L."/>
            <person name="Sadzewicz L."/>
            <person name="Zhao X."/>
            <person name="Boylan J."/>
            <person name="Ott S."/>
            <person name="Bowen H."/>
            <person name="Vavikolanu K."/>
            <person name="Mehta A."/>
            <person name="Aluvathingal J."/>
            <person name="Nadendla S."/>
            <person name="Lowell S."/>
            <person name="Myers T."/>
            <person name="Yan Y."/>
            <person name="Sichtig H."/>
        </authorList>
    </citation>
    <scope>NUCLEOTIDE SEQUENCE [LARGE SCALE GENOMIC DNA]</scope>
    <source>
        <strain evidence="6 7">FDAARGOS_907</strain>
    </source>
</reference>
<name>A0A7T2SPB4_SERPL</name>
<dbReference type="PROSITE" id="PS50850">
    <property type="entry name" value="MFS"/>
    <property type="match status" value="1"/>
</dbReference>
<evidence type="ECO:0000259" key="5">
    <source>
        <dbReference type="PROSITE" id="PS50850"/>
    </source>
</evidence>
<feature type="transmembrane region" description="Helical" evidence="4">
    <location>
        <begin position="294"/>
        <end position="316"/>
    </location>
</feature>
<dbReference type="EMBL" id="CP065673">
    <property type="protein sequence ID" value="QPS19096.1"/>
    <property type="molecule type" value="Genomic_DNA"/>
</dbReference>
<keyword evidence="3 4" id="KW-0472">Membrane</keyword>
<dbReference type="Gene3D" id="1.20.1250.20">
    <property type="entry name" value="MFS general substrate transporter like domains"/>
    <property type="match status" value="2"/>
</dbReference>
<keyword evidence="1 4" id="KW-0812">Transmembrane</keyword>
<evidence type="ECO:0000313" key="6">
    <source>
        <dbReference type="EMBL" id="QPS19096.1"/>
    </source>
</evidence>
<evidence type="ECO:0000256" key="1">
    <source>
        <dbReference type="ARBA" id="ARBA00022692"/>
    </source>
</evidence>
<sequence>MNAKAPSNITTMFIGIMTLIAVMGIGRFSLTPQIPVMINDGYLTLSGAGIMASMNYIGYLIGALHVSRMQSRHAFYLKAGLLITVMATLLSGSTPNFALQCLFRLAAGIGGAWALIIVTTWTQLILLGNRAPRLSAAVFTGPGLGITLSGLLAWFMSTAHYHASRSWYIYGTVALLAALIIFRHLPKEVDSAQPHVNKTPVSSNLKRLVFIYALAGFGYILPATFLSQMARTTFPVGQISAFFWPLFGLSSAIGVILVIFFAAQFNTRNSLAGAMILQGIGVAAAVLIHNVAGLLISTILTGLGFLVIMQLTMRLARELSSGSMARTVGLLTSGYATGQLIGPLISSLSIALFSSQEPALLLAAAGLVLGGVGVVTLLHSESARPAG</sequence>
<feature type="transmembrane region" description="Helical" evidence="4">
    <location>
        <begin position="359"/>
        <end position="378"/>
    </location>
</feature>
<accession>A0A7T2SPB4</accession>
<proteinExistence type="predicted"/>
<evidence type="ECO:0000256" key="3">
    <source>
        <dbReference type="ARBA" id="ARBA00023136"/>
    </source>
</evidence>
<dbReference type="InterPro" id="IPR020846">
    <property type="entry name" value="MFS_dom"/>
</dbReference>
<evidence type="ECO:0000256" key="2">
    <source>
        <dbReference type="ARBA" id="ARBA00022989"/>
    </source>
</evidence>
<feature type="transmembrane region" description="Helical" evidence="4">
    <location>
        <begin position="270"/>
        <end position="288"/>
    </location>
</feature>
<gene>
    <name evidence="6" type="ORF">I6G64_16000</name>
</gene>
<feature type="transmembrane region" description="Helical" evidence="4">
    <location>
        <begin position="42"/>
        <end position="62"/>
    </location>
</feature>
<dbReference type="SUPFAM" id="SSF103473">
    <property type="entry name" value="MFS general substrate transporter"/>
    <property type="match status" value="1"/>
</dbReference>
<dbReference type="PANTHER" id="PTHR23537:SF1">
    <property type="entry name" value="SUGAR TRANSPORTER"/>
    <property type="match status" value="1"/>
</dbReference>
<evidence type="ECO:0000313" key="7">
    <source>
        <dbReference type="Proteomes" id="UP000594967"/>
    </source>
</evidence>
<dbReference type="RefSeq" id="WP_063203191.1">
    <property type="nucleotide sequence ID" value="NZ_CAMITG010000001.1"/>
</dbReference>